<reference evidence="2 3" key="1">
    <citation type="journal article" date="2019" name="Int. J. Syst. Evol. Microbiol.">
        <title>The Global Catalogue of Microorganisms (GCM) 10K type strain sequencing project: providing services to taxonomists for standard genome sequencing and annotation.</title>
        <authorList>
            <consortium name="The Broad Institute Genomics Platform"/>
            <consortium name="The Broad Institute Genome Sequencing Center for Infectious Disease"/>
            <person name="Wu L."/>
            <person name="Ma J."/>
        </authorList>
    </citation>
    <scope>NUCLEOTIDE SEQUENCE [LARGE SCALE GENOMIC DNA]</scope>
    <source>
        <strain evidence="2 3">JCM 17504</strain>
    </source>
</reference>
<evidence type="ECO:0000313" key="3">
    <source>
        <dbReference type="Proteomes" id="UP001501729"/>
    </source>
</evidence>
<name>A0AAV3UKH1_9EURY</name>
<evidence type="ECO:0000256" key="1">
    <source>
        <dbReference type="SAM" id="MobiDB-lite"/>
    </source>
</evidence>
<accession>A0AAV3UKH1</accession>
<evidence type="ECO:0000313" key="2">
    <source>
        <dbReference type="EMBL" id="GAA5054956.1"/>
    </source>
</evidence>
<dbReference type="AlphaFoldDB" id="A0AAV3UKH1"/>
<proteinExistence type="predicted"/>
<dbReference type="Proteomes" id="UP001501729">
    <property type="component" value="Unassembled WGS sequence"/>
</dbReference>
<comment type="caution">
    <text evidence="2">The sequence shown here is derived from an EMBL/GenBank/DDBJ whole genome shotgun (WGS) entry which is preliminary data.</text>
</comment>
<dbReference type="EMBL" id="BAABKX010000014">
    <property type="protein sequence ID" value="GAA5054956.1"/>
    <property type="molecule type" value="Genomic_DNA"/>
</dbReference>
<organism evidence="2 3">
    <name type="scientific">Haladaptatus pallidirubidus</name>
    <dbReference type="NCBI Taxonomy" id="1008152"/>
    <lineage>
        <taxon>Archaea</taxon>
        <taxon>Methanobacteriati</taxon>
        <taxon>Methanobacteriota</taxon>
        <taxon>Stenosarchaea group</taxon>
        <taxon>Halobacteria</taxon>
        <taxon>Halobacteriales</taxon>
        <taxon>Haladaptataceae</taxon>
        <taxon>Haladaptatus</taxon>
    </lineage>
</organism>
<keyword evidence="3" id="KW-1185">Reference proteome</keyword>
<protein>
    <submittedName>
        <fullName evidence="2">Uncharacterized protein</fullName>
    </submittedName>
</protein>
<feature type="region of interest" description="Disordered" evidence="1">
    <location>
        <begin position="1"/>
        <end position="43"/>
    </location>
</feature>
<gene>
    <name evidence="2" type="ORF">GCM10025751_34140</name>
</gene>
<sequence length="66" mass="8029">MEEKFEIGSIEPENTPKHQYNCRKNGQNRRYDRRARRGTAGLDHNRRQCYIEKNAHPDKRSQKRKM</sequence>